<organism evidence="1 2">
    <name type="scientific">Potamilus streckersoni</name>
    <dbReference type="NCBI Taxonomy" id="2493646"/>
    <lineage>
        <taxon>Eukaryota</taxon>
        <taxon>Metazoa</taxon>
        <taxon>Spiralia</taxon>
        <taxon>Lophotrochozoa</taxon>
        <taxon>Mollusca</taxon>
        <taxon>Bivalvia</taxon>
        <taxon>Autobranchia</taxon>
        <taxon>Heteroconchia</taxon>
        <taxon>Palaeoheterodonta</taxon>
        <taxon>Unionida</taxon>
        <taxon>Unionoidea</taxon>
        <taxon>Unionidae</taxon>
        <taxon>Ambleminae</taxon>
        <taxon>Lampsilini</taxon>
        <taxon>Potamilus</taxon>
    </lineage>
</organism>
<dbReference type="Proteomes" id="UP001195483">
    <property type="component" value="Unassembled WGS sequence"/>
</dbReference>
<accession>A0AAE0SER7</accession>
<evidence type="ECO:0000313" key="1">
    <source>
        <dbReference type="EMBL" id="KAK3590604.1"/>
    </source>
</evidence>
<name>A0AAE0SER7_9BIVA</name>
<dbReference type="EMBL" id="JAEAOA010000152">
    <property type="protein sequence ID" value="KAK3590604.1"/>
    <property type="molecule type" value="Genomic_DNA"/>
</dbReference>
<sequence length="128" mass="14252">MLIGFEPRKRSIAQLLGFNEKSYSALDQAITYDSELAVDITEVNTILVNWSIASGSYSAKGSRGQTIYSFSPEVPPGSIMQISPRQIIYYPINLENQIASITMQLTDQSGTQIDLNKIEAYYLHQNAV</sequence>
<proteinExistence type="predicted"/>
<keyword evidence="2" id="KW-1185">Reference proteome</keyword>
<gene>
    <name evidence="1" type="ORF">CHS0354_001629</name>
</gene>
<reference evidence="1" key="1">
    <citation type="journal article" date="2021" name="Genome Biol. Evol.">
        <title>A High-Quality Reference Genome for a Parasitic Bivalve with Doubly Uniparental Inheritance (Bivalvia: Unionida).</title>
        <authorList>
            <person name="Smith C.H."/>
        </authorList>
    </citation>
    <scope>NUCLEOTIDE SEQUENCE</scope>
    <source>
        <strain evidence="1">CHS0354</strain>
    </source>
</reference>
<comment type="caution">
    <text evidence="1">The sequence shown here is derived from an EMBL/GenBank/DDBJ whole genome shotgun (WGS) entry which is preliminary data.</text>
</comment>
<evidence type="ECO:0000313" key="2">
    <source>
        <dbReference type="Proteomes" id="UP001195483"/>
    </source>
</evidence>
<reference evidence="1" key="2">
    <citation type="journal article" date="2021" name="Genome Biol. Evol.">
        <title>Developing a high-quality reference genome for a parasitic bivalve with doubly uniparental inheritance (Bivalvia: Unionida).</title>
        <authorList>
            <person name="Smith C.H."/>
        </authorList>
    </citation>
    <scope>NUCLEOTIDE SEQUENCE</scope>
    <source>
        <strain evidence="1">CHS0354</strain>
        <tissue evidence="1">Mantle</tissue>
    </source>
</reference>
<dbReference type="AlphaFoldDB" id="A0AAE0SER7"/>
<reference evidence="1" key="3">
    <citation type="submission" date="2023-05" db="EMBL/GenBank/DDBJ databases">
        <authorList>
            <person name="Smith C.H."/>
        </authorList>
    </citation>
    <scope>NUCLEOTIDE SEQUENCE</scope>
    <source>
        <strain evidence="1">CHS0354</strain>
        <tissue evidence="1">Mantle</tissue>
    </source>
</reference>
<protein>
    <submittedName>
        <fullName evidence="1">Uncharacterized protein</fullName>
    </submittedName>
</protein>